<protein>
    <recommendedName>
        <fullName evidence="1">DUF4214 domain-containing protein</fullName>
    </recommendedName>
</protein>
<dbReference type="Pfam" id="PF13946">
    <property type="entry name" value="DUF4214"/>
    <property type="match status" value="1"/>
</dbReference>
<dbReference type="Proteomes" id="UP000183983">
    <property type="component" value="Unassembled WGS sequence"/>
</dbReference>
<evidence type="ECO:0000313" key="2">
    <source>
        <dbReference type="EMBL" id="SHN14337.1"/>
    </source>
</evidence>
<sequence length="603" mass="60590">MAITSAQVQQLYVAYLGRAADKAGLDYWLNELNGSTTAPATLTLEDLRSNFVNEQTEYQDAYAGLTRSETVSKIYLQLFGHSADAAGLTYWTTGGGATVATDQLLVAFVNGAGATDAKIVANKVLVAEVYTSTAGSNYVADDAKSVLANVTDSTASVTTALTNLGNLPGIALPANVALLKAADAATAAVTAYETSKVASLVSLNDKVVALNADYSANLASVADGNDTNTTVDYAEAVNAIANATALRTAISASTTTQLSTASTTAAEKVAADRADLIAKDPNAVTKINAYNAAVAADAKVVDVDATAKANGVAAFDGLLTVTANKTAFDAAVTSYKTASGSTATITDAAGLYTELLASAGNTAKLAQLDTAFNTGAYASNYTSLKTLSTTEATKDASEAAVTTAADAVSSVVTTSTYVADSVAATAAAKILADAQAADALVAQGTAETTAHTAVVQSSVDANAAVTANTAIKDFDGGVAVNGDAQGTVAELFHFSAIKAADDFTLANFTKGDAIYVGEGHTFNSNVTIGTDGFAVGTNVAVKEVYFTQATAGGDVSVNIETNAVGQTAGTGTTDNVAVITLTGVTSLSDVSFANGVITTTHVA</sequence>
<evidence type="ECO:0000259" key="1">
    <source>
        <dbReference type="Pfam" id="PF13946"/>
    </source>
</evidence>
<dbReference type="AlphaFoldDB" id="A0A1M7PCZ1"/>
<accession>A0A1M7PCZ1</accession>
<reference evidence="2 3" key="1">
    <citation type="submission" date="2016-11" db="EMBL/GenBank/DDBJ databases">
        <authorList>
            <person name="Jaros S."/>
            <person name="Januszkiewicz K."/>
            <person name="Wedrychowicz H."/>
        </authorList>
    </citation>
    <scope>NUCLEOTIDE SEQUENCE [LARGE SCALE GENOMIC DNA]</scope>
    <source>
        <strain evidence="2 3">LMG 26898</strain>
    </source>
</reference>
<dbReference type="EMBL" id="FRDA01000009">
    <property type="protein sequence ID" value="SHN14337.1"/>
    <property type="molecule type" value="Genomic_DNA"/>
</dbReference>
<proteinExistence type="predicted"/>
<dbReference type="OrthoDB" id="6857423at2"/>
<dbReference type="InterPro" id="IPR025282">
    <property type="entry name" value="DUF4214"/>
</dbReference>
<dbReference type="RefSeq" id="WP_073168830.1">
    <property type="nucleotide sequence ID" value="NZ_FRDA01000009.1"/>
</dbReference>
<gene>
    <name evidence="2" type="ORF">SAMN05216593_109175</name>
</gene>
<name>A0A1M7PCZ1_9PSED</name>
<evidence type="ECO:0000313" key="3">
    <source>
        <dbReference type="Proteomes" id="UP000183983"/>
    </source>
</evidence>
<dbReference type="STRING" id="1190415.SAMN05216593_109175"/>
<organism evidence="2 3">
    <name type="scientific">Pseudomonas asturiensis</name>
    <dbReference type="NCBI Taxonomy" id="1190415"/>
    <lineage>
        <taxon>Bacteria</taxon>
        <taxon>Pseudomonadati</taxon>
        <taxon>Pseudomonadota</taxon>
        <taxon>Gammaproteobacteria</taxon>
        <taxon>Pseudomonadales</taxon>
        <taxon>Pseudomonadaceae</taxon>
        <taxon>Pseudomonas</taxon>
    </lineage>
</organism>
<feature type="domain" description="DUF4214" evidence="1">
    <location>
        <begin position="8"/>
        <end position="36"/>
    </location>
</feature>